<dbReference type="CDD" id="cd11060">
    <property type="entry name" value="CYP57A1-like"/>
    <property type="match status" value="1"/>
</dbReference>
<dbReference type="InterPro" id="IPR002401">
    <property type="entry name" value="Cyt_P450_E_grp-I"/>
</dbReference>
<keyword evidence="5 6" id="KW-0349">Heme</keyword>
<evidence type="ECO:0000256" key="6">
    <source>
        <dbReference type="RuleBase" id="RU000461"/>
    </source>
</evidence>
<dbReference type="InterPro" id="IPR001128">
    <property type="entry name" value="Cyt_P450"/>
</dbReference>
<evidence type="ECO:0000313" key="7">
    <source>
        <dbReference type="EMBL" id="PSK54326.1"/>
    </source>
</evidence>
<dbReference type="InterPro" id="IPR017972">
    <property type="entry name" value="Cyt_P450_CS"/>
</dbReference>
<dbReference type="FunFam" id="1.10.630.10:FF:000050">
    <property type="entry name" value="Cytochrome P450 monooxygenase"/>
    <property type="match status" value="1"/>
</dbReference>
<dbReference type="InterPro" id="IPR050121">
    <property type="entry name" value="Cytochrome_P450_monoxygenase"/>
</dbReference>
<dbReference type="PRINTS" id="PR00463">
    <property type="entry name" value="EP450I"/>
</dbReference>
<proteinExistence type="inferred from homology"/>
<dbReference type="PANTHER" id="PTHR24305">
    <property type="entry name" value="CYTOCHROME P450"/>
    <property type="match status" value="1"/>
</dbReference>
<evidence type="ECO:0000256" key="4">
    <source>
        <dbReference type="ARBA" id="ARBA00023004"/>
    </source>
</evidence>
<comment type="cofactor">
    <cofactor evidence="1 5">
        <name>heme</name>
        <dbReference type="ChEBI" id="CHEBI:30413"/>
    </cofactor>
</comment>
<keyword evidence="3 5" id="KW-0479">Metal-binding</keyword>
<sequence length="518" mass="58867">MLSEVTSLLLLPTFWLAFIPVSLVSYVTYNRYFQGLSHVPGPWLASVSDLWRYFVVKKFRPEVEHIALHKRYGKVVRLGPRTVSVSDPAALQTIYAPNAGFVKSDFYRVQQTLSKGQPLLTLFTSLNEQMHARLRRSVSNAYAMSTLVQFEPLVDSTTVAFLDQLSKRFASRPDSTLNFGAWLQYYAFDVVGELTFSKRLGFVDKGEDVEGVIASIEAMLDYAAVVGQMPNFDYLMIKNPLRLLMSRLGFVKGDTPMVRFAKTRFSERYGPGGNAVEKEDTPSRDFLSRFMEANKKDPSFITQHQVLALTVANIFAGSDTTAITLRAIFYYLLKQPSDLVALRLEIEAAKRAPENTRSDGLFNWNQVRQLPFLNAVIKEALRCHPAAGLTLERIVPQGGVTVSGVFIPGGTIIGANAWVIHRDKDIFGDDAEQWRPQRWIEADKERRRRMENHIFSFGMGARTCIGKNVSLLEMYKLVPALLNRFEIELARPDLEWELHNAWFVKQMGFSIKIREREV</sequence>
<organism evidence="7 8">
    <name type="scientific">Elsinoe australis</name>
    <dbReference type="NCBI Taxonomy" id="40998"/>
    <lineage>
        <taxon>Eukaryota</taxon>
        <taxon>Fungi</taxon>
        <taxon>Dikarya</taxon>
        <taxon>Ascomycota</taxon>
        <taxon>Pezizomycotina</taxon>
        <taxon>Dothideomycetes</taxon>
        <taxon>Dothideomycetidae</taxon>
        <taxon>Myriangiales</taxon>
        <taxon>Elsinoaceae</taxon>
        <taxon>Elsinoe</taxon>
    </lineage>
</organism>
<keyword evidence="6" id="KW-0503">Monooxygenase</keyword>
<dbReference type="Pfam" id="PF00067">
    <property type="entry name" value="p450"/>
    <property type="match status" value="1"/>
</dbReference>
<evidence type="ECO:0000313" key="8">
    <source>
        <dbReference type="Proteomes" id="UP000243723"/>
    </source>
</evidence>
<comment type="similarity">
    <text evidence="2 6">Belongs to the cytochrome P450 family.</text>
</comment>
<dbReference type="SUPFAM" id="SSF48264">
    <property type="entry name" value="Cytochrome P450"/>
    <property type="match status" value="1"/>
</dbReference>
<evidence type="ECO:0000256" key="3">
    <source>
        <dbReference type="ARBA" id="ARBA00022723"/>
    </source>
</evidence>
<dbReference type="PRINTS" id="PR00385">
    <property type="entry name" value="P450"/>
</dbReference>
<dbReference type="GO" id="GO:0020037">
    <property type="term" value="F:heme binding"/>
    <property type="evidence" value="ECO:0007669"/>
    <property type="project" value="InterPro"/>
</dbReference>
<keyword evidence="6" id="KW-0560">Oxidoreductase</keyword>
<dbReference type="Proteomes" id="UP000243723">
    <property type="component" value="Unassembled WGS sequence"/>
</dbReference>
<dbReference type="GO" id="GO:0016705">
    <property type="term" value="F:oxidoreductase activity, acting on paired donors, with incorporation or reduction of molecular oxygen"/>
    <property type="evidence" value="ECO:0007669"/>
    <property type="project" value="InterPro"/>
</dbReference>
<keyword evidence="4 5" id="KW-0408">Iron</keyword>
<reference evidence="7 8" key="1">
    <citation type="submission" date="2017-05" db="EMBL/GenBank/DDBJ databases">
        <title>Draft genome sequence of Elsinoe australis.</title>
        <authorList>
            <person name="Cheng Q."/>
        </authorList>
    </citation>
    <scope>NUCLEOTIDE SEQUENCE [LARGE SCALE GENOMIC DNA]</scope>
    <source>
        <strain evidence="7 8">NL1</strain>
    </source>
</reference>
<accession>A0A2P8A1L2</accession>
<protein>
    <submittedName>
        <fullName evidence="7">Isotrichodermin C-15 hydroxylase</fullName>
    </submittedName>
</protein>
<dbReference type="AlphaFoldDB" id="A0A2P8A1L2"/>
<feature type="binding site" description="axial binding residue" evidence="5">
    <location>
        <position position="464"/>
    </location>
    <ligand>
        <name>heme</name>
        <dbReference type="ChEBI" id="CHEBI:30413"/>
    </ligand>
    <ligandPart>
        <name>Fe</name>
        <dbReference type="ChEBI" id="CHEBI:18248"/>
    </ligandPart>
</feature>
<dbReference type="PROSITE" id="PS00086">
    <property type="entry name" value="CYTOCHROME_P450"/>
    <property type="match status" value="1"/>
</dbReference>
<evidence type="ECO:0000256" key="1">
    <source>
        <dbReference type="ARBA" id="ARBA00001971"/>
    </source>
</evidence>
<dbReference type="STRING" id="40998.A0A2P8A1L2"/>
<name>A0A2P8A1L2_9PEZI</name>
<keyword evidence="8" id="KW-1185">Reference proteome</keyword>
<dbReference type="InterPro" id="IPR036396">
    <property type="entry name" value="Cyt_P450_sf"/>
</dbReference>
<dbReference type="OrthoDB" id="3934656at2759"/>
<dbReference type="GO" id="GO:0005506">
    <property type="term" value="F:iron ion binding"/>
    <property type="evidence" value="ECO:0007669"/>
    <property type="project" value="InterPro"/>
</dbReference>
<dbReference type="PANTHER" id="PTHR24305:SF232">
    <property type="entry name" value="P450, PUTATIVE (EUROFUNG)-RELATED"/>
    <property type="match status" value="1"/>
</dbReference>
<comment type="caution">
    <text evidence="7">The sequence shown here is derived from an EMBL/GenBank/DDBJ whole genome shotgun (WGS) entry which is preliminary data.</text>
</comment>
<dbReference type="Gene3D" id="1.10.630.10">
    <property type="entry name" value="Cytochrome P450"/>
    <property type="match status" value="1"/>
</dbReference>
<gene>
    <name evidence="7" type="ORF">B9Z65_3445</name>
</gene>
<evidence type="ECO:0000256" key="5">
    <source>
        <dbReference type="PIRSR" id="PIRSR602401-1"/>
    </source>
</evidence>
<dbReference type="GO" id="GO:0004497">
    <property type="term" value="F:monooxygenase activity"/>
    <property type="evidence" value="ECO:0007669"/>
    <property type="project" value="UniProtKB-KW"/>
</dbReference>
<evidence type="ECO:0000256" key="2">
    <source>
        <dbReference type="ARBA" id="ARBA00010617"/>
    </source>
</evidence>
<dbReference type="EMBL" id="NHZQ01000083">
    <property type="protein sequence ID" value="PSK54326.1"/>
    <property type="molecule type" value="Genomic_DNA"/>
</dbReference>